<dbReference type="EMBL" id="WXFA01000087">
    <property type="protein sequence ID" value="MBM3096297.1"/>
    <property type="molecule type" value="Genomic_DNA"/>
</dbReference>
<dbReference type="InterPro" id="IPR017871">
    <property type="entry name" value="ABC_transporter-like_CS"/>
</dbReference>
<comment type="caution">
    <text evidence="11">The sequence shown here is derived from an EMBL/GenBank/DDBJ whole genome shotgun (WGS) entry which is preliminary data.</text>
</comment>
<feature type="domain" description="ABC transporter" evidence="10">
    <location>
        <begin position="3"/>
        <end position="238"/>
    </location>
</feature>
<evidence type="ECO:0000256" key="2">
    <source>
        <dbReference type="ARBA" id="ARBA00005417"/>
    </source>
</evidence>
<proteinExistence type="inferred from homology"/>
<dbReference type="PROSITE" id="PS50893">
    <property type="entry name" value="ABC_TRANSPORTER_2"/>
    <property type="match status" value="1"/>
</dbReference>
<evidence type="ECO:0000256" key="6">
    <source>
        <dbReference type="ARBA" id="ARBA00022840"/>
    </source>
</evidence>
<evidence type="ECO:0000256" key="1">
    <source>
        <dbReference type="ARBA" id="ARBA00004202"/>
    </source>
</evidence>
<dbReference type="GO" id="GO:0016887">
    <property type="term" value="F:ATP hydrolysis activity"/>
    <property type="evidence" value="ECO:0007669"/>
    <property type="project" value="InterPro"/>
</dbReference>
<dbReference type="PANTHER" id="PTHR43553:SF24">
    <property type="entry name" value="ENERGY-COUPLING FACTOR TRANSPORTER ATP-BINDING PROTEIN ECFA1"/>
    <property type="match status" value="1"/>
</dbReference>
<protein>
    <recommendedName>
        <fullName evidence="9">ABC transporter ATP-binding protein</fullName>
    </recommendedName>
</protein>
<evidence type="ECO:0000256" key="8">
    <source>
        <dbReference type="ARBA" id="ARBA00023136"/>
    </source>
</evidence>
<keyword evidence="12" id="KW-1185">Reference proteome</keyword>
<evidence type="ECO:0000256" key="9">
    <source>
        <dbReference type="RuleBase" id="RU364103"/>
    </source>
</evidence>
<evidence type="ECO:0000256" key="3">
    <source>
        <dbReference type="ARBA" id="ARBA00022448"/>
    </source>
</evidence>
<dbReference type="CDD" id="cd03225">
    <property type="entry name" value="ABC_cobalt_CbiO_domain1"/>
    <property type="match status" value="1"/>
</dbReference>
<dbReference type="InterPro" id="IPR027417">
    <property type="entry name" value="P-loop_NTPase"/>
</dbReference>
<evidence type="ECO:0000256" key="7">
    <source>
        <dbReference type="ARBA" id="ARBA00022967"/>
    </source>
</evidence>
<evidence type="ECO:0000256" key="5">
    <source>
        <dbReference type="ARBA" id="ARBA00022741"/>
    </source>
</evidence>
<dbReference type="InterPro" id="IPR050095">
    <property type="entry name" value="ECF_ABC_transporter_ATP-bd"/>
</dbReference>
<dbReference type="GO" id="GO:0042626">
    <property type="term" value="F:ATPase-coupled transmembrane transporter activity"/>
    <property type="evidence" value="ECO:0007669"/>
    <property type="project" value="TreeGrafter"/>
</dbReference>
<comment type="function">
    <text evidence="9">Part of an ABC transporter complex. Responsible for energy coupling to the transport system.</text>
</comment>
<evidence type="ECO:0000259" key="10">
    <source>
        <dbReference type="PROSITE" id="PS50893"/>
    </source>
</evidence>
<dbReference type="NCBIfam" id="TIGR01166">
    <property type="entry name" value="cbiO"/>
    <property type="match status" value="1"/>
</dbReference>
<dbReference type="PANTHER" id="PTHR43553">
    <property type="entry name" value="HEAVY METAL TRANSPORTER"/>
    <property type="match status" value="1"/>
</dbReference>
<keyword evidence="7" id="KW-1278">Translocase</keyword>
<dbReference type="RefSeq" id="WP_203530142.1">
    <property type="nucleotide sequence ID" value="NZ_CP083372.1"/>
</dbReference>
<dbReference type="Pfam" id="PF00005">
    <property type="entry name" value="ABC_tran"/>
    <property type="match status" value="1"/>
</dbReference>
<keyword evidence="8 9" id="KW-0472">Membrane</keyword>
<gene>
    <name evidence="11" type="ORF">GFB56_37275</name>
</gene>
<name>A0AAW4FY10_9HYPH</name>
<evidence type="ECO:0000313" key="12">
    <source>
        <dbReference type="Proteomes" id="UP000744980"/>
    </source>
</evidence>
<dbReference type="FunFam" id="3.40.50.300:FF:000224">
    <property type="entry name" value="Energy-coupling factor transporter ATP-binding protein EcfA"/>
    <property type="match status" value="1"/>
</dbReference>
<dbReference type="SMART" id="SM00382">
    <property type="entry name" value="AAA"/>
    <property type="match status" value="1"/>
</dbReference>
<dbReference type="InterPro" id="IPR005876">
    <property type="entry name" value="Co_trans_ATP-bd"/>
</dbReference>
<reference evidence="11 12" key="1">
    <citation type="submission" date="2020-01" db="EMBL/GenBank/DDBJ databases">
        <title>Draft genome assembly of Ensifer adhaerens T173.</title>
        <authorList>
            <person name="Craig J.E."/>
            <person name="Stinchcombe J.R."/>
        </authorList>
    </citation>
    <scope>NUCLEOTIDE SEQUENCE [LARGE SCALE GENOMIC DNA]</scope>
    <source>
        <strain evidence="11 12">T173</strain>
    </source>
</reference>
<dbReference type="PROSITE" id="PS00211">
    <property type="entry name" value="ABC_TRANSPORTER_1"/>
    <property type="match status" value="1"/>
</dbReference>
<keyword evidence="6 9" id="KW-0067">ATP-binding</keyword>
<dbReference type="GO" id="GO:0006824">
    <property type="term" value="P:cobalt ion transport"/>
    <property type="evidence" value="ECO:0007669"/>
    <property type="project" value="InterPro"/>
</dbReference>
<evidence type="ECO:0000256" key="4">
    <source>
        <dbReference type="ARBA" id="ARBA00022475"/>
    </source>
</evidence>
<dbReference type="InterPro" id="IPR003439">
    <property type="entry name" value="ABC_transporter-like_ATP-bd"/>
</dbReference>
<dbReference type="Proteomes" id="UP000744980">
    <property type="component" value="Unassembled WGS sequence"/>
</dbReference>
<dbReference type="GO" id="GO:0043190">
    <property type="term" value="C:ATP-binding cassette (ABC) transporter complex"/>
    <property type="evidence" value="ECO:0007669"/>
    <property type="project" value="TreeGrafter"/>
</dbReference>
<comment type="similarity">
    <text evidence="2 9">Belongs to the ABC transporter superfamily.</text>
</comment>
<comment type="subcellular location">
    <subcellularLocation>
        <location evidence="1 9">Cell membrane</location>
        <topology evidence="1 9">Peripheral membrane protein</topology>
    </subcellularLocation>
</comment>
<dbReference type="AlphaFoldDB" id="A0AAW4FY10"/>
<sequence length="281" mass="29927">MILEARDLEYRYEDGTLALDRASLAIRGHEKLAILGANGAGKSTLLSLLNGSLRPSAGKVLLNGGPVAYSRKALTELRSQVGLVLQDPDDQLFAATVFEDVSFGPLNLGLSVAEARVRVSDALDAIGIAPLSHRPTHLLSFGQRKRVAIAGVLAMSPSVLLLDEPTAGLDPAGVEDLTETLHALAAQGVAVVVATHDMDMTYAWADRVAVFAKGKILIEDTPDKLFGMENFGERTGLRLPLVYQLGKGLTALGLMPGQDIMPRGVDELLRCISAQNDSRHS</sequence>
<organism evidence="11 12">
    <name type="scientific">Ensifer canadensis</name>
    <dbReference type="NCBI Taxonomy" id="555315"/>
    <lineage>
        <taxon>Bacteria</taxon>
        <taxon>Pseudomonadati</taxon>
        <taxon>Pseudomonadota</taxon>
        <taxon>Alphaproteobacteria</taxon>
        <taxon>Hyphomicrobiales</taxon>
        <taxon>Rhizobiaceae</taxon>
        <taxon>Sinorhizobium/Ensifer group</taxon>
        <taxon>Ensifer</taxon>
    </lineage>
</organism>
<keyword evidence="5 9" id="KW-0547">Nucleotide-binding</keyword>
<accession>A0AAW4FY10</accession>
<dbReference type="Gene3D" id="3.40.50.300">
    <property type="entry name" value="P-loop containing nucleotide triphosphate hydrolases"/>
    <property type="match status" value="1"/>
</dbReference>
<keyword evidence="3 9" id="KW-0813">Transport</keyword>
<dbReference type="GO" id="GO:0005524">
    <property type="term" value="F:ATP binding"/>
    <property type="evidence" value="ECO:0007669"/>
    <property type="project" value="UniProtKB-UniRule"/>
</dbReference>
<keyword evidence="4 9" id="KW-1003">Cell membrane</keyword>
<dbReference type="InterPro" id="IPR015856">
    <property type="entry name" value="ABC_transpr_CbiO/EcfA_su"/>
</dbReference>
<dbReference type="InterPro" id="IPR003593">
    <property type="entry name" value="AAA+_ATPase"/>
</dbReference>
<dbReference type="SUPFAM" id="SSF52540">
    <property type="entry name" value="P-loop containing nucleoside triphosphate hydrolases"/>
    <property type="match status" value="1"/>
</dbReference>
<evidence type="ECO:0000313" key="11">
    <source>
        <dbReference type="EMBL" id="MBM3096297.1"/>
    </source>
</evidence>